<dbReference type="RefSeq" id="XP_016642628.1">
    <property type="nucleotide sequence ID" value="XM_016787613.1"/>
</dbReference>
<reference evidence="2 3" key="1">
    <citation type="journal article" date="2014" name="Genome Announc.">
        <title>Draft genome sequence of the pathogenic fungus Scedosporium apiospermum.</title>
        <authorList>
            <person name="Vandeputte P."/>
            <person name="Ghamrawi S."/>
            <person name="Rechenmann M."/>
            <person name="Iltis A."/>
            <person name="Giraud S."/>
            <person name="Fleury M."/>
            <person name="Thornton C."/>
            <person name="Delhaes L."/>
            <person name="Meyer W."/>
            <person name="Papon N."/>
            <person name="Bouchara J.P."/>
        </authorList>
    </citation>
    <scope>NUCLEOTIDE SEQUENCE [LARGE SCALE GENOMIC DNA]</scope>
    <source>
        <strain evidence="2 3">IHEM 14462</strain>
    </source>
</reference>
<feature type="compositionally biased region" description="Basic and acidic residues" evidence="1">
    <location>
        <begin position="182"/>
        <end position="202"/>
    </location>
</feature>
<dbReference type="KEGG" id="sapo:SAPIO_CDS5251"/>
<comment type="caution">
    <text evidence="2">The sequence shown here is derived from an EMBL/GenBank/DDBJ whole genome shotgun (WGS) entry which is preliminary data.</text>
</comment>
<dbReference type="VEuPathDB" id="FungiDB:SAPIO_CDS5251"/>
<accession>A0A084G667</accession>
<feature type="region of interest" description="Disordered" evidence="1">
    <location>
        <begin position="1"/>
        <end position="48"/>
    </location>
</feature>
<dbReference type="Proteomes" id="UP000028545">
    <property type="component" value="Unassembled WGS sequence"/>
</dbReference>
<dbReference type="GeneID" id="27724323"/>
<feature type="compositionally biased region" description="Basic residues" evidence="1">
    <location>
        <begin position="229"/>
        <end position="238"/>
    </location>
</feature>
<evidence type="ECO:0000256" key="1">
    <source>
        <dbReference type="SAM" id="MobiDB-lite"/>
    </source>
</evidence>
<sequence length="238" mass="26890">MDDSRSPPVSPRPSPMPSPREASPPSQPSCMAMPRIPPTRRNTTDDINNLATRALVAKAEGKHDKYPRNNYDYEGNFADAEKRKTGMLEVPVTSNTPFDVTKPPTSVRDDIAGNRTLHPNDRAHAEQNPVNDPDVCRAVVHNVVRDTTMPNPVTETSEPHVLGLVYHPEGDRRGFRRAPLEPMDRRGRQIVRRHDDDHDRPQRGSSWPPRGLDAGELACIEARYQKREPSRRRRHDGV</sequence>
<dbReference type="HOGENOM" id="CLU_1166415_0_0_1"/>
<organism evidence="2 3">
    <name type="scientific">Pseudallescheria apiosperma</name>
    <name type="common">Scedosporium apiospermum</name>
    <dbReference type="NCBI Taxonomy" id="563466"/>
    <lineage>
        <taxon>Eukaryota</taxon>
        <taxon>Fungi</taxon>
        <taxon>Dikarya</taxon>
        <taxon>Ascomycota</taxon>
        <taxon>Pezizomycotina</taxon>
        <taxon>Sordariomycetes</taxon>
        <taxon>Hypocreomycetidae</taxon>
        <taxon>Microascales</taxon>
        <taxon>Microascaceae</taxon>
        <taxon>Scedosporium</taxon>
    </lineage>
</organism>
<proteinExistence type="predicted"/>
<dbReference type="EMBL" id="JOWA01000098">
    <property type="protein sequence ID" value="KEZ42829.1"/>
    <property type="molecule type" value="Genomic_DNA"/>
</dbReference>
<evidence type="ECO:0000313" key="3">
    <source>
        <dbReference type="Proteomes" id="UP000028545"/>
    </source>
</evidence>
<feature type="compositionally biased region" description="Pro residues" evidence="1">
    <location>
        <begin position="8"/>
        <end position="18"/>
    </location>
</feature>
<dbReference type="AlphaFoldDB" id="A0A084G667"/>
<dbReference type="OrthoDB" id="3445416at2759"/>
<gene>
    <name evidence="2" type="ORF">SAPIO_CDS5251</name>
</gene>
<protein>
    <submittedName>
        <fullName evidence="2">Uncharacterized protein</fullName>
    </submittedName>
</protein>
<name>A0A084G667_PSEDA</name>
<keyword evidence="3" id="KW-1185">Reference proteome</keyword>
<evidence type="ECO:0000313" key="2">
    <source>
        <dbReference type="EMBL" id="KEZ42829.1"/>
    </source>
</evidence>
<feature type="region of interest" description="Disordered" evidence="1">
    <location>
        <begin position="182"/>
        <end position="238"/>
    </location>
</feature>